<dbReference type="InterPro" id="IPR027417">
    <property type="entry name" value="P-loop_NTPase"/>
</dbReference>
<accession>A0AAV6L3L8</accession>
<dbReference type="Proteomes" id="UP000823749">
    <property type="component" value="Chromosome 3"/>
</dbReference>
<keyword evidence="6" id="KW-0067">ATP-binding</keyword>
<evidence type="ECO:0000256" key="9">
    <source>
        <dbReference type="SAM" id="MobiDB-lite"/>
    </source>
</evidence>
<dbReference type="InterPro" id="IPR049730">
    <property type="entry name" value="SNF2/RAD54-like_C"/>
</dbReference>
<dbReference type="GO" id="GO:0004386">
    <property type="term" value="F:helicase activity"/>
    <property type="evidence" value="ECO:0007669"/>
    <property type="project" value="UniProtKB-KW"/>
</dbReference>
<dbReference type="InterPro" id="IPR014001">
    <property type="entry name" value="Helicase_ATP-bd"/>
</dbReference>
<dbReference type="GO" id="GO:0017025">
    <property type="term" value="F:TBP-class protein binding"/>
    <property type="evidence" value="ECO:0007669"/>
    <property type="project" value="InterPro"/>
</dbReference>
<gene>
    <name evidence="12" type="ORF">RHGRI_008697</name>
</gene>
<evidence type="ECO:0000259" key="11">
    <source>
        <dbReference type="PROSITE" id="PS51194"/>
    </source>
</evidence>
<evidence type="ECO:0000313" key="13">
    <source>
        <dbReference type="Proteomes" id="UP000823749"/>
    </source>
</evidence>
<dbReference type="GO" id="GO:0003677">
    <property type="term" value="F:DNA binding"/>
    <property type="evidence" value="ECO:0007669"/>
    <property type="project" value="UniProtKB-KW"/>
</dbReference>
<feature type="domain" description="Helicase C-terminal" evidence="11">
    <location>
        <begin position="1910"/>
        <end position="2070"/>
    </location>
</feature>
<dbReference type="Gene3D" id="3.40.50.10810">
    <property type="entry name" value="Tandem AAA-ATPase domain"/>
    <property type="match status" value="1"/>
</dbReference>
<keyword evidence="13" id="KW-1185">Reference proteome</keyword>
<comment type="caution">
    <text evidence="12">The sequence shown here is derived from an EMBL/GenBank/DDBJ whole genome shotgun (WGS) entry which is preliminary data.</text>
</comment>
<dbReference type="PANTHER" id="PTHR36498:SF1">
    <property type="entry name" value="TATA-BINDING PROTEIN-ASSOCIATED FACTOR 172"/>
    <property type="match status" value="1"/>
</dbReference>
<dbReference type="FunFam" id="1.25.10.10:FF:001520">
    <property type="entry name" value="Uncharacterized protein"/>
    <property type="match status" value="1"/>
</dbReference>
<dbReference type="InterPro" id="IPR000357">
    <property type="entry name" value="HEAT"/>
</dbReference>
<keyword evidence="2" id="KW-0677">Repeat</keyword>
<dbReference type="GO" id="GO:0005524">
    <property type="term" value="F:ATP binding"/>
    <property type="evidence" value="ECO:0007669"/>
    <property type="project" value="UniProtKB-KW"/>
</dbReference>
<keyword evidence="4" id="KW-0378">Hydrolase</keyword>
<feature type="compositionally biased region" description="Basic and acidic residues" evidence="9">
    <location>
        <begin position="495"/>
        <end position="504"/>
    </location>
</feature>
<dbReference type="Gene3D" id="1.25.10.10">
    <property type="entry name" value="Leucine-rich Repeat Variant"/>
    <property type="match status" value="2"/>
</dbReference>
<sequence length="2136" mass="236233">MRKADAAIQNTWIICYGSAIVSSSSSANSVGQFTAAQQIGDIAKSHPQELNSLLSKLPGIFYVHHFAEMYLQPVDDIVAYRFALQMFMVLRSYGNEYHVQLVESVVLGLSILMVAPYLRSKNWDTRVAAAHAIGAIAANVKHTSLVELCSCVEMKMSQAGIPGVAADVVACPRCEPKLLAGISFRRLSLALAYSLCSPLVDCVPILSMCSTSISFDVASKMDGLPFTNPFLKFNSFDLNKVLEFGALLASGGQEYDIASDNMKNPKERLARQKQSLRRRLGLELCEQFMDVNDMIRDEDLTVHKFDSHVNGVAKQFYAQHSLHNVHHLVSNMIPSYKSRRPSARELNLLKRKAKVSSKDQTRSKDGDIEVTYSQDLASPKGICPDSSSCNKLFSEPILDEDSFENDGEGGWPFHNFFEQLIIDMFDPVWEIRHGSGMALREVLTHQGACAGVVMPDPSSDGPLYSDTKDKRFGTTMKRERGMDLNVEGPEDETEPNPKRPKAEDSFSPLIDTMISGSSNGYFDACVKVEGSGIPAPANGDFTAVKIETQSCIEGHKDLDLVEAKGSCENNCSMRKMDILKNLPEDSELMNLVKLARHSWLKNWAFIQDSAIRFLCLLSLDRFGDYVSDQVVAPVRETCAQALGAVLKYMHPTLVHETLNMLLQMQCRPEWEIRHGSLLGIKYLVAVRQEMLNDLLGQVLPACKAGLEDPDDDVRAVAAEALLPSAAAIVSQNGPTLHSVVMLLWDILLDLDDLSPSTSSVMNLLAEIYSREEMIPKMSGAVTSKGKQEFDLNEMVGLDDPFEGTVRYENPYVLSTLAPRLWPFMRHSITSVRYSAIRTLERLLEAGIKSNMSECPSTSLWSSFILGDTLRIVFQNLLLESNEEILYCSERVWRLLLQCSVEDLEAAAKLYFSSWLELATTPYGSPLDATKMFWPAALPRKSHFKAAAKMRALKLESDSCVNATSDSAKATNIPQDRIGDPSSNPSKIIVGADVEMSVARTRVVTASALGILASKLQEGCMQYVVDSLWKALTSLSGVQRQVAAMVLISWFKEIKSRDLYGVNGFIPEFSNNFKNYLLDLLGCSDPAFPTKDSLLPYAELSRTYCKMRNEAGQLVRAVESSALLNNKGSTTKMDPESLTVDDAVSFASRLTLVNDTNGVESVGQSTVDERELLRQRLLTTAGYLKCVQSNLHVTVSSLVAAAVIWMSELPAKLNPIILPVMASIKREQEELLQKKAAEALAELISDCIARKPSPNDKLVKNICSLTCMDPCETPQAAALGSVDFIEDQYLISFGTSTSTSKQKSKVQTLASAEDRSRAEGYISRRGSELALKHLCEKFGASLFDKIPKLWDCLTEVLKPGTLVGLASSDPNHTPLVIEPLKDPQTLINNIQVIRSIAPMLDETLRPKLLTLLPCIFNCISHSHVAVRLAASRCITSMAKSMTINVMAAVIENVIPMLGDMTSIYTRQGAGMLVSLLVQGLGVELVPYAPLLVVPLLRCMSDCDHLVRQSVTHSFAALVPLLPLARGLSPPTELSKGLSRSKEDAQFLEQLVDNSHIEDYKLSTELKVTLRRYQQEGINWLAFLRRFNLHGVLCDDMGLGKTLQASAILASDVVEHRAANDGRDPPPSLIICPSTLVGHWVYEIEKFIDASVITTLRYVGSVQDRILLRSQFDEKNIIITSYDVVRKDVDYLEQLLWNYCVLDEGHIIKNHKSKITCAVKQLKAQHRLILSGTPIQFQATYGKPLLAARDAKCSAKDAEAGALAMEALHKQVMPFLLRRTKEEVLSDLPEKIIQDRYCDLTSVQVKLYEYFFGPLRQEISSMANQKEMDTGEGSASSGSTHIFQSLPYVMKICSHPLLVIGEKIPHSLSCLLSELFPANADIISELHKLHHSPKLVALQEILEECGIGVMASSSEGSVNVGQHRVLIFAQNKAFLDIIERDLFHAHMKSVTYLRLDGSVEPEKRFDIVKAFNSDPTIDALLLTTHVGGLGLNLTSADTVIFVENDWNPMRDLQAMDRAHRLGQRKVVNVHRLIMRGTMEERKMSLQEFKLMVANAVINAENASLKTMNTDQLLDLFATTETKKGAAPKGSDGNYDGESKFAGTGKGLKAVLGGLDELWDQSQYTDEYNLSEFLAKLNG</sequence>
<dbReference type="InterPro" id="IPR016024">
    <property type="entry name" value="ARM-type_fold"/>
</dbReference>
<feature type="domain" description="Helicase ATP-binding" evidence="10">
    <location>
        <begin position="1580"/>
        <end position="1750"/>
    </location>
</feature>
<organism evidence="12 13">
    <name type="scientific">Rhododendron griersonianum</name>
    <dbReference type="NCBI Taxonomy" id="479676"/>
    <lineage>
        <taxon>Eukaryota</taxon>
        <taxon>Viridiplantae</taxon>
        <taxon>Streptophyta</taxon>
        <taxon>Embryophyta</taxon>
        <taxon>Tracheophyta</taxon>
        <taxon>Spermatophyta</taxon>
        <taxon>Magnoliopsida</taxon>
        <taxon>eudicotyledons</taxon>
        <taxon>Gunneridae</taxon>
        <taxon>Pentapetalae</taxon>
        <taxon>asterids</taxon>
        <taxon>Ericales</taxon>
        <taxon>Ericaceae</taxon>
        <taxon>Ericoideae</taxon>
        <taxon>Rhodoreae</taxon>
        <taxon>Rhododendron</taxon>
    </lineage>
</organism>
<feature type="region of interest" description="Disordered" evidence="9">
    <location>
        <begin position="475"/>
        <end position="505"/>
    </location>
</feature>
<dbReference type="InterPro" id="IPR000330">
    <property type="entry name" value="SNF2_N"/>
</dbReference>
<dbReference type="SUPFAM" id="SSF52540">
    <property type="entry name" value="P-loop containing nucleoside triphosphate hydrolases"/>
    <property type="match status" value="2"/>
</dbReference>
<dbReference type="InterPro" id="IPR038718">
    <property type="entry name" value="SNF2-like_sf"/>
</dbReference>
<evidence type="ECO:0000256" key="3">
    <source>
        <dbReference type="ARBA" id="ARBA00022741"/>
    </source>
</evidence>
<dbReference type="CDD" id="cd18793">
    <property type="entry name" value="SF2_C_SNF"/>
    <property type="match status" value="1"/>
</dbReference>
<dbReference type="GO" id="GO:0005634">
    <property type="term" value="C:nucleus"/>
    <property type="evidence" value="ECO:0007669"/>
    <property type="project" value="UniProtKB-SubCell"/>
</dbReference>
<dbReference type="Pfam" id="PF12054">
    <property type="entry name" value="DUF3535"/>
    <property type="match status" value="1"/>
</dbReference>
<dbReference type="InterPro" id="IPR044078">
    <property type="entry name" value="Mot1_ATP-bd"/>
</dbReference>
<dbReference type="EMBL" id="JACTNZ010000003">
    <property type="protein sequence ID" value="KAG5558819.1"/>
    <property type="molecule type" value="Genomic_DNA"/>
</dbReference>
<dbReference type="InterPro" id="IPR001650">
    <property type="entry name" value="Helicase_C-like"/>
</dbReference>
<dbReference type="Pfam" id="PF02985">
    <property type="entry name" value="HEAT"/>
    <property type="match status" value="1"/>
</dbReference>
<dbReference type="SUPFAM" id="SSF48371">
    <property type="entry name" value="ARM repeat"/>
    <property type="match status" value="1"/>
</dbReference>
<evidence type="ECO:0000256" key="6">
    <source>
        <dbReference type="ARBA" id="ARBA00022840"/>
    </source>
</evidence>
<keyword evidence="5" id="KW-0347">Helicase</keyword>
<evidence type="ECO:0000256" key="8">
    <source>
        <dbReference type="ARBA" id="ARBA00023242"/>
    </source>
</evidence>
<dbReference type="SMART" id="SM00487">
    <property type="entry name" value="DEXDc"/>
    <property type="match status" value="1"/>
</dbReference>
<dbReference type="PROSITE" id="PS51192">
    <property type="entry name" value="HELICASE_ATP_BIND_1"/>
    <property type="match status" value="1"/>
</dbReference>
<dbReference type="GO" id="GO:0016887">
    <property type="term" value="F:ATP hydrolysis activity"/>
    <property type="evidence" value="ECO:0007669"/>
    <property type="project" value="InterPro"/>
</dbReference>
<evidence type="ECO:0008006" key="14">
    <source>
        <dbReference type="Google" id="ProtNLM"/>
    </source>
</evidence>
<dbReference type="Gene3D" id="3.40.50.300">
    <property type="entry name" value="P-loop containing nucleotide triphosphate hydrolases"/>
    <property type="match status" value="1"/>
</dbReference>
<dbReference type="FunFam" id="3.40.50.300:FF:001793">
    <property type="entry name" value="TATA-binding protein-associated factor"/>
    <property type="match status" value="1"/>
</dbReference>
<keyword evidence="8" id="KW-0539">Nucleus</keyword>
<evidence type="ECO:0000256" key="2">
    <source>
        <dbReference type="ARBA" id="ARBA00022737"/>
    </source>
</evidence>
<proteinExistence type="predicted"/>
<dbReference type="CDD" id="cd17999">
    <property type="entry name" value="DEXHc_Mot1"/>
    <property type="match status" value="1"/>
</dbReference>
<protein>
    <recommendedName>
        <fullName evidence="14">TATA-binding protein-associated factor BTAF1</fullName>
    </recommendedName>
</protein>
<dbReference type="SMART" id="SM00490">
    <property type="entry name" value="HELICc"/>
    <property type="match status" value="1"/>
</dbReference>
<evidence type="ECO:0000313" key="12">
    <source>
        <dbReference type="EMBL" id="KAG5558819.1"/>
    </source>
</evidence>
<evidence type="ECO:0000256" key="7">
    <source>
        <dbReference type="ARBA" id="ARBA00023125"/>
    </source>
</evidence>
<dbReference type="PANTHER" id="PTHR36498">
    <property type="entry name" value="TATA-BINDING PROTEIN-ASSOCIATED FACTOR 172"/>
    <property type="match status" value="1"/>
</dbReference>
<name>A0AAV6L3L8_9ERIC</name>
<dbReference type="InterPro" id="IPR044972">
    <property type="entry name" value="Mot1"/>
</dbReference>
<dbReference type="Pfam" id="PF00176">
    <property type="entry name" value="SNF2-rel_dom"/>
    <property type="match status" value="1"/>
</dbReference>
<dbReference type="PROSITE" id="PS51194">
    <property type="entry name" value="HELICASE_CTER"/>
    <property type="match status" value="1"/>
</dbReference>
<dbReference type="InterPro" id="IPR011989">
    <property type="entry name" value="ARM-like"/>
</dbReference>
<evidence type="ECO:0000256" key="5">
    <source>
        <dbReference type="ARBA" id="ARBA00022806"/>
    </source>
</evidence>
<dbReference type="InterPro" id="IPR022707">
    <property type="entry name" value="Mot1_central_dom"/>
</dbReference>
<keyword evidence="3" id="KW-0547">Nucleotide-binding</keyword>
<reference evidence="12" key="1">
    <citation type="submission" date="2020-08" db="EMBL/GenBank/DDBJ databases">
        <title>Plant Genome Project.</title>
        <authorList>
            <person name="Zhang R.-G."/>
        </authorList>
    </citation>
    <scope>NUCLEOTIDE SEQUENCE</scope>
    <source>
        <strain evidence="12">WSP0</strain>
        <tissue evidence="12">Leaf</tissue>
    </source>
</reference>
<comment type="subcellular location">
    <subcellularLocation>
        <location evidence="1">Nucleus</location>
    </subcellularLocation>
</comment>
<dbReference type="Pfam" id="PF00271">
    <property type="entry name" value="Helicase_C"/>
    <property type="match status" value="1"/>
</dbReference>
<evidence type="ECO:0000256" key="1">
    <source>
        <dbReference type="ARBA" id="ARBA00004123"/>
    </source>
</evidence>
<evidence type="ECO:0000256" key="4">
    <source>
        <dbReference type="ARBA" id="ARBA00022801"/>
    </source>
</evidence>
<evidence type="ECO:0000259" key="10">
    <source>
        <dbReference type="PROSITE" id="PS51192"/>
    </source>
</evidence>
<keyword evidence="7" id="KW-0238">DNA-binding</keyword>